<evidence type="ECO:0000313" key="4">
    <source>
        <dbReference type="EMBL" id="KAJ9565855.1"/>
    </source>
</evidence>
<feature type="compositionally biased region" description="Low complexity" evidence="2">
    <location>
        <begin position="1306"/>
        <end position="1316"/>
    </location>
</feature>
<dbReference type="PROSITE" id="PS50994">
    <property type="entry name" value="INTEGRASE"/>
    <property type="match status" value="1"/>
</dbReference>
<dbReference type="Pfam" id="PF22936">
    <property type="entry name" value="Pol_BBD"/>
    <property type="match status" value="1"/>
</dbReference>
<dbReference type="EMBL" id="JARYMX010000001">
    <property type="protein sequence ID" value="KAJ9565855.1"/>
    <property type="molecule type" value="Genomic_DNA"/>
</dbReference>
<name>A0AA38U3F1_9ASTR</name>
<keyword evidence="5" id="KW-1185">Reference proteome</keyword>
<dbReference type="GO" id="GO:0003676">
    <property type="term" value="F:nucleic acid binding"/>
    <property type="evidence" value="ECO:0007669"/>
    <property type="project" value="InterPro"/>
</dbReference>
<evidence type="ECO:0000259" key="3">
    <source>
        <dbReference type="PROSITE" id="PS50994"/>
    </source>
</evidence>
<evidence type="ECO:0000256" key="2">
    <source>
        <dbReference type="SAM" id="MobiDB-lite"/>
    </source>
</evidence>
<reference evidence="4" key="1">
    <citation type="submission" date="2023-03" db="EMBL/GenBank/DDBJ databases">
        <title>Chromosome-scale reference genome and RAD-based genetic map of yellow starthistle (Centaurea solstitialis) reveal putative structural variation and QTLs associated with invader traits.</title>
        <authorList>
            <person name="Reatini B."/>
            <person name="Cang F.A."/>
            <person name="Jiang Q."/>
            <person name="Mckibben M.T.W."/>
            <person name="Barker M.S."/>
            <person name="Rieseberg L.H."/>
            <person name="Dlugosch K.M."/>
        </authorList>
    </citation>
    <scope>NUCLEOTIDE SEQUENCE</scope>
    <source>
        <strain evidence="4">CAN-66</strain>
        <tissue evidence="4">Leaf</tissue>
    </source>
</reference>
<protein>
    <recommendedName>
        <fullName evidence="3">Integrase catalytic domain-containing protein</fullName>
    </recommendedName>
</protein>
<dbReference type="InterPro" id="IPR057670">
    <property type="entry name" value="SH3_retrovirus"/>
</dbReference>
<dbReference type="InterPro" id="IPR036397">
    <property type="entry name" value="RNaseH_sf"/>
</dbReference>
<feature type="region of interest" description="Disordered" evidence="2">
    <location>
        <begin position="1306"/>
        <end position="1395"/>
    </location>
</feature>
<dbReference type="Pfam" id="PF13976">
    <property type="entry name" value="gag_pre-integrs"/>
    <property type="match status" value="1"/>
</dbReference>
<keyword evidence="1" id="KW-0378">Hydrolase</keyword>
<feature type="compositionally biased region" description="Pro residues" evidence="2">
    <location>
        <begin position="1378"/>
        <end position="1393"/>
    </location>
</feature>
<organism evidence="4 5">
    <name type="scientific">Centaurea solstitialis</name>
    <name type="common">yellow star-thistle</name>
    <dbReference type="NCBI Taxonomy" id="347529"/>
    <lineage>
        <taxon>Eukaryota</taxon>
        <taxon>Viridiplantae</taxon>
        <taxon>Streptophyta</taxon>
        <taxon>Embryophyta</taxon>
        <taxon>Tracheophyta</taxon>
        <taxon>Spermatophyta</taxon>
        <taxon>Magnoliopsida</taxon>
        <taxon>eudicotyledons</taxon>
        <taxon>Gunneridae</taxon>
        <taxon>Pentapetalae</taxon>
        <taxon>asterids</taxon>
        <taxon>campanulids</taxon>
        <taxon>Asterales</taxon>
        <taxon>Asteraceae</taxon>
        <taxon>Carduoideae</taxon>
        <taxon>Cardueae</taxon>
        <taxon>Centaureinae</taxon>
        <taxon>Centaurea</taxon>
    </lineage>
</organism>
<keyword evidence="1" id="KW-0645">Protease</keyword>
<feature type="domain" description="Integrase catalytic" evidence="3">
    <location>
        <begin position="442"/>
        <end position="569"/>
    </location>
</feature>
<dbReference type="PANTHER" id="PTHR11439">
    <property type="entry name" value="GAG-POL-RELATED RETROTRANSPOSON"/>
    <property type="match status" value="1"/>
</dbReference>
<dbReference type="SUPFAM" id="SSF56672">
    <property type="entry name" value="DNA/RNA polymerases"/>
    <property type="match status" value="2"/>
</dbReference>
<dbReference type="InterPro" id="IPR013103">
    <property type="entry name" value="RVT_2"/>
</dbReference>
<feature type="region of interest" description="Disordered" evidence="2">
    <location>
        <begin position="681"/>
        <end position="703"/>
    </location>
</feature>
<dbReference type="Gene3D" id="3.30.420.10">
    <property type="entry name" value="Ribonuclease H-like superfamily/Ribonuclease H"/>
    <property type="match status" value="1"/>
</dbReference>
<accession>A0AA38U3F1</accession>
<dbReference type="InterPro" id="IPR001584">
    <property type="entry name" value="Integrase_cat-core"/>
</dbReference>
<feature type="compositionally biased region" description="Polar residues" evidence="2">
    <location>
        <begin position="718"/>
        <end position="728"/>
    </location>
</feature>
<sequence>MSFSVIPFYTLEESLRLINGKWKLTGQNFPVWKMHLDNILRAQGKFYVLDKPVSRPKSNSPEEEFTQYFKYMADESDVMSILIFSISSEFTDRLRDKSCHEVVKDIESQLGFYKHTGKLLIMKEILSLKLKNDQSVEDYLMEIRRLFKCLTRLGYRMTQEELVYLMWYSLPKEICDTASAYMKEPKTDVAALHENILASLEPKPAPADLMETDWIDELGDLSFPECGSKDICEHSMNIDQIEIGLPDAPGIFMIDCLITSYESWVIDTGSGNHICNHLQGFTRRNTLRKDRSNLRVGEGTPLIAEAVGSYSLSLPSGLVLELDNCYYIPNMIKNVLSFDLLVDQGFYYKYDYKMISVFKDNIFYFKATPVNGLYTVNLQDNSSEIYHISKRSKDIEDQTYLWHCRLGHINKKRVELLLKGGFLGTFDNKPFDNCESCLSGKMTKQPFNKENERATDLLEIIHTDVCGPFSHVARGGYRYFITFTDDFSRYGYVYLMRHKSESFERFREFQNEVQNQLGRKIKFLRSDRGGEYLSDEFDNHLMECGIVSQLTPPYTPQMNGVSERRNRTLLDMSVEKTPYELWKGKKPNISFLRIWGCEVYVKRPTSEKLKPKSDKCFFVGYPRTTVGYYFYNPEENKVFVARSGKFLEEKFLSSGNTRKDVDLQVVDEENTTPVVEPEIQHENVEPQSEPIEEVQTQDLRRSSRVRQEPNRYLGFLVSQDSGDLNEPTSYGEAVSGSESEQWQEAMKAEMQSMYDNQVWELTDLPQHCKAVGRKWVFKKKTDMDGNVHTFKARLVAKGFTQTHGIDYDETFSPVAMLKSIRILMAISAYFNYEIWQMDVKTAFLNGKLTEDVYMEQPEGFIDPKNPNKVCKLLKSIYGLKQASRSWNLHFDERIKEFGFAKSEFEPCVYTKFSGSIVTFLVLYVDDILLIGNDVPTLQSVKSWLSRCFQMKDLGEAAYILGIKIYRNRSKRLIGLSQSTYIDKILKKFRMDESKKGFIPMQHGIVLSKTQCPVSSQDQDKMKSVPYASAIGSIMYAMLCTRPDVAYSVSVTSRYQQNPGEPHWVAVKNILKYLRRTKDMFLVFGGSEDEISVTGYFDASFQTDRDDFRSQSGYVFTLNGGAISWKSSKQDTIADSTTQAEYIAASDAAKEAVWLRNFLSDLRVVASISRLIDIFCDNSGAVAQAKEPREHHKSRHVLRKYHLIREIIGRGDVRICKIATEENVADPLTKPLARVKHEAHANSIGMQYLDASYQCLDPSTSRIFVSRHARFDELSFPFICETKQTPAHMLALFNFMDEAFDASTLQPSISSPVSNSAPSPPLPTWSCCDDAPVPSVAPASEPAASTDHMHDANPEDPPSASASPIHDSNTEDPSSAPASPIPPSAPPRPIPLPSHPMTTWAKAGIFKPRYRADVASSHGLLAALHASTDPKGFKSAARYPHWMNAMLQELDALRRNNTFTLVPRPVNHNVVGCKWIFRTKYLADGFIDRHKARLVAQGFNQIPGLDYSHTFSPVVKASTVRIVLSLAVTNKWNLHQLDVNNAFLNGRLSELVYMEQPPGFQDPKFPNHVCRLNKSLYGLKQAPRAWFHRLSTFLVANGFVCSRADPSLFVFKRDSCIMYLLVYVDDLILTGNQATVIQSFINKLHVEFAIKDLGRLSYFLGLEVTYTTNGLFLSQSKYAQDILKRANMVDAKPITTPLPPMLLLSPVVSPSMIPPPTGQPVPTQAPTISHFQSVKRILRYVKGTMSFGLTFSRRKSPSTLLGYSDADWARCLETRRSTYGYSIFLGGNLVSWSAKKQPTISRSSCESEYRAVANTAAELIWITHLLKELHALPSVHPTLLCDNKSALFITKNPVSHKRAKHIELDYHFIRELVSSGKLHTKFVSTKLQVADIFTKSLPRHQFEFFRHLLNIGPPPFSLKGDIKYS</sequence>
<dbReference type="InterPro" id="IPR012337">
    <property type="entry name" value="RNaseH-like_sf"/>
</dbReference>
<keyword evidence="1" id="KW-0064">Aspartyl protease</keyword>
<evidence type="ECO:0000313" key="5">
    <source>
        <dbReference type="Proteomes" id="UP001172457"/>
    </source>
</evidence>
<dbReference type="Proteomes" id="UP001172457">
    <property type="component" value="Chromosome 1"/>
</dbReference>
<dbReference type="PANTHER" id="PTHR11439:SF455">
    <property type="entry name" value="RLK (RECEPTOR-LIKE PROTEIN KINASE) 8, PUTATIVE-RELATED"/>
    <property type="match status" value="1"/>
</dbReference>
<dbReference type="GO" id="GO:0004190">
    <property type="term" value="F:aspartic-type endopeptidase activity"/>
    <property type="evidence" value="ECO:0007669"/>
    <property type="project" value="UniProtKB-KW"/>
</dbReference>
<dbReference type="GO" id="GO:0015074">
    <property type="term" value="P:DNA integration"/>
    <property type="evidence" value="ECO:0007669"/>
    <property type="project" value="InterPro"/>
</dbReference>
<dbReference type="SUPFAM" id="SSF53098">
    <property type="entry name" value="Ribonuclease H-like"/>
    <property type="match status" value="1"/>
</dbReference>
<dbReference type="InterPro" id="IPR043502">
    <property type="entry name" value="DNA/RNA_pol_sf"/>
</dbReference>
<dbReference type="InterPro" id="IPR054722">
    <property type="entry name" value="PolX-like_BBD"/>
</dbReference>
<dbReference type="InterPro" id="IPR025724">
    <property type="entry name" value="GAG-pre-integrase_dom"/>
</dbReference>
<comment type="caution">
    <text evidence="4">The sequence shown here is derived from an EMBL/GenBank/DDBJ whole genome shotgun (WGS) entry which is preliminary data.</text>
</comment>
<dbReference type="Pfam" id="PF07727">
    <property type="entry name" value="RVT_2"/>
    <property type="match status" value="2"/>
</dbReference>
<dbReference type="Pfam" id="PF25597">
    <property type="entry name" value="SH3_retrovirus"/>
    <property type="match status" value="1"/>
</dbReference>
<feature type="compositionally biased region" description="Low complexity" evidence="2">
    <location>
        <begin position="1330"/>
        <end position="1344"/>
    </location>
</feature>
<dbReference type="Pfam" id="PF00665">
    <property type="entry name" value="rve"/>
    <property type="match status" value="1"/>
</dbReference>
<gene>
    <name evidence="4" type="ORF">OSB04_001821</name>
</gene>
<proteinExistence type="predicted"/>
<dbReference type="CDD" id="cd09272">
    <property type="entry name" value="RNase_HI_RT_Ty1"/>
    <property type="match status" value="2"/>
</dbReference>
<evidence type="ECO:0000256" key="1">
    <source>
        <dbReference type="ARBA" id="ARBA00022750"/>
    </source>
</evidence>
<feature type="region of interest" description="Disordered" evidence="2">
    <location>
        <begin position="718"/>
        <end position="737"/>
    </location>
</feature>